<dbReference type="PRINTS" id="PR00131">
    <property type="entry name" value="GLHYDRLASE1"/>
</dbReference>
<dbReference type="Pfam" id="PF00232">
    <property type="entry name" value="Glyco_hydro_1"/>
    <property type="match status" value="1"/>
</dbReference>
<gene>
    <name evidence="8" type="ORF">Tsubulata_006660</name>
</gene>
<dbReference type="InterPro" id="IPR001360">
    <property type="entry name" value="Glyco_hydro_1"/>
</dbReference>
<keyword evidence="7" id="KW-0732">Signal</keyword>
<dbReference type="Gene3D" id="3.20.20.80">
    <property type="entry name" value="Glycosidases"/>
    <property type="match status" value="1"/>
</dbReference>
<evidence type="ECO:0000256" key="6">
    <source>
        <dbReference type="SAM" id="MobiDB-lite"/>
    </source>
</evidence>
<feature type="region of interest" description="Disordered" evidence="6">
    <location>
        <begin position="505"/>
        <end position="527"/>
    </location>
</feature>
<dbReference type="PANTHER" id="PTHR10353:SF323">
    <property type="entry name" value="LINAMARASE"/>
    <property type="match status" value="1"/>
</dbReference>
<keyword evidence="5" id="KW-0326">Glycosidase</keyword>
<feature type="active site" description="Nucleophile" evidence="3">
    <location>
        <position position="412"/>
    </location>
</feature>
<name>A0A9Q0J8K7_9ROSI</name>
<evidence type="ECO:0000256" key="3">
    <source>
        <dbReference type="PROSITE-ProRule" id="PRU10055"/>
    </source>
</evidence>
<dbReference type="PROSITE" id="PS00653">
    <property type="entry name" value="GLYCOSYL_HYDROL_F1_2"/>
    <property type="match status" value="1"/>
</dbReference>
<dbReference type="GO" id="GO:0008422">
    <property type="term" value="F:beta-glucosidase activity"/>
    <property type="evidence" value="ECO:0007669"/>
    <property type="project" value="TreeGrafter"/>
</dbReference>
<reference evidence="8" key="2">
    <citation type="journal article" date="2023" name="Plants (Basel)">
        <title>Annotation of the Turnera subulata (Passifloraceae) Draft Genome Reveals the S-Locus Evolved after the Divergence of Turneroideae from Passifloroideae in a Stepwise Manner.</title>
        <authorList>
            <person name="Henning P.M."/>
            <person name="Roalson E.H."/>
            <person name="Mir W."/>
            <person name="McCubbin A.G."/>
            <person name="Shore J.S."/>
        </authorList>
    </citation>
    <scope>NUCLEOTIDE SEQUENCE</scope>
    <source>
        <strain evidence="8">F60SS</strain>
    </source>
</reference>
<evidence type="ECO:0000256" key="7">
    <source>
        <dbReference type="SAM" id="SignalP"/>
    </source>
</evidence>
<reference evidence="8" key="1">
    <citation type="submission" date="2022-02" db="EMBL/GenBank/DDBJ databases">
        <authorList>
            <person name="Henning P.M."/>
            <person name="McCubbin A.G."/>
            <person name="Shore J.S."/>
        </authorList>
    </citation>
    <scope>NUCLEOTIDE SEQUENCE</scope>
    <source>
        <strain evidence="8">F60SS</strain>
        <tissue evidence="8">Leaves</tissue>
    </source>
</reference>
<sequence>MGTLKSPLLGLLLLVSSLALPRPTLSGFERSNFPKDFYFGTSTAAFQVEGGASKNGRGPCVWDAFSHDNPERILDGSNGDVAVDFYNRYREDFPRMKKMGLNAFRFSISWSRVIPHGQIRWGVNEEGITFYNNLITQAVKHGLEPFVTIFHWDTPQALEDKYGGFLSRNIVDDYRDFAELCFQRFGDRVRYWITLNEPWAYAAFGYARGDFAPGRCSAWVNRACKVGNSATEPYLVTHHLLLAHAAAVQLYREKYKETQDGKIGVTLVTWWMEPFSNKAKDRDAAKRALDFNYGWYLDPLTYGDYPRTMRDYVKDRLPIFTTEDSKMVKGSIDFLGLNYYSARYVQHIDKVEPERTSFINDDHANLTYEDSEGKSIGPMAGLDWLRVAPFGIRYLLNYTKDNYQNPNIFITENGLAHDDSEPLSVIVNDTIRIDYYDEHLGNVSTAMKDYNVTVSGFFAWSFMDNFEWSSGYTKRFGLTYIDYKNNLKRIPKASLNWFTEKLTKGKPPSIAKKQSRPILGSSRNMPM</sequence>
<dbReference type="FunFam" id="3.20.20.80:FF:000022">
    <property type="entry name" value="Beta-glucosidase 11"/>
    <property type="match status" value="1"/>
</dbReference>
<protein>
    <recommendedName>
        <fullName evidence="10">Beta-glucosidase</fullName>
    </recommendedName>
</protein>
<proteinExistence type="inferred from homology"/>
<dbReference type="PROSITE" id="PS00572">
    <property type="entry name" value="GLYCOSYL_HYDROL_F1_1"/>
    <property type="match status" value="1"/>
</dbReference>
<dbReference type="SUPFAM" id="SSF51445">
    <property type="entry name" value="(Trans)glycosidases"/>
    <property type="match status" value="1"/>
</dbReference>
<comment type="caution">
    <text evidence="8">The sequence shown here is derived from an EMBL/GenBank/DDBJ whole genome shotgun (WGS) entry which is preliminary data.</text>
</comment>
<evidence type="ECO:0008006" key="10">
    <source>
        <dbReference type="Google" id="ProtNLM"/>
    </source>
</evidence>
<evidence type="ECO:0000256" key="1">
    <source>
        <dbReference type="ARBA" id="ARBA00010838"/>
    </source>
</evidence>
<dbReference type="Proteomes" id="UP001141552">
    <property type="component" value="Unassembled WGS sequence"/>
</dbReference>
<dbReference type="InterPro" id="IPR033132">
    <property type="entry name" value="GH_1_N_CS"/>
</dbReference>
<dbReference type="PANTHER" id="PTHR10353">
    <property type="entry name" value="GLYCOSYL HYDROLASE"/>
    <property type="match status" value="1"/>
</dbReference>
<evidence type="ECO:0000313" key="8">
    <source>
        <dbReference type="EMBL" id="KAJ4833491.1"/>
    </source>
</evidence>
<feature type="signal peptide" evidence="7">
    <location>
        <begin position="1"/>
        <end position="26"/>
    </location>
</feature>
<evidence type="ECO:0000256" key="2">
    <source>
        <dbReference type="ARBA" id="ARBA00022801"/>
    </source>
</evidence>
<accession>A0A9Q0J8K7</accession>
<dbReference type="AlphaFoldDB" id="A0A9Q0J8K7"/>
<evidence type="ECO:0000256" key="4">
    <source>
        <dbReference type="RuleBase" id="RU003690"/>
    </source>
</evidence>
<dbReference type="InterPro" id="IPR018120">
    <property type="entry name" value="Glyco_hydro_1_AS"/>
</dbReference>
<organism evidence="8 9">
    <name type="scientific">Turnera subulata</name>
    <dbReference type="NCBI Taxonomy" id="218843"/>
    <lineage>
        <taxon>Eukaryota</taxon>
        <taxon>Viridiplantae</taxon>
        <taxon>Streptophyta</taxon>
        <taxon>Embryophyta</taxon>
        <taxon>Tracheophyta</taxon>
        <taxon>Spermatophyta</taxon>
        <taxon>Magnoliopsida</taxon>
        <taxon>eudicotyledons</taxon>
        <taxon>Gunneridae</taxon>
        <taxon>Pentapetalae</taxon>
        <taxon>rosids</taxon>
        <taxon>fabids</taxon>
        <taxon>Malpighiales</taxon>
        <taxon>Passifloraceae</taxon>
        <taxon>Turnera</taxon>
    </lineage>
</organism>
<evidence type="ECO:0000313" key="9">
    <source>
        <dbReference type="Proteomes" id="UP001141552"/>
    </source>
</evidence>
<dbReference type="InterPro" id="IPR017853">
    <property type="entry name" value="GH"/>
</dbReference>
<keyword evidence="2 5" id="KW-0378">Hydrolase</keyword>
<dbReference type="GO" id="GO:0005975">
    <property type="term" value="P:carbohydrate metabolic process"/>
    <property type="evidence" value="ECO:0007669"/>
    <property type="project" value="InterPro"/>
</dbReference>
<dbReference type="EMBL" id="JAKUCV010004931">
    <property type="protein sequence ID" value="KAJ4833491.1"/>
    <property type="molecule type" value="Genomic_DNA"/>
</dbReference>
<dbReference type="OrthoDB" id="65569at2759"/>
<feature type="chain" id="PRO_5040424615" description="Beta-glucosidase" evidence="7">
    <location>
        <begin position="27"/>
        <end position="527"/>
    </location>
</feature>
<keyword evidence="9" id="KW-1185">Reference proteome</keyword>
<comment type="similarity">
    <text evidence="1 4">Belongs to the glycosyl hydrolase 1 family.</text>
</comment>
<evidence type="ECO:0000256" key="5">
    <source>
        <dbReference type="RuleBase" id="RU004468"/>
    </source>
</evidence>